<organism evidence="1 2">
    <name type="scientific">Orchesella cincta</name>
    <name type="common">Springtail</name>
    <name type="synonym">Podura cincta</name>
    <dbReference type="NCBI Taxonomy" id="48709"/>
    <lineage>
        <taxon>Eukaryota</taxon>
        <taxon>Metazoa</taxon>
        <taxon>Ecdysozoa</taxon>
        <taxon>Arthropoda</taxon>
        <taxon>Hexapoda</taxon>
        <taxon>Collembola</taxon>
        <taxon>Entomobryomorpha</taxon>
        <taxon>Entomobryoidea</taxon>
        <taxon>Orchesellidae</taxon>
        <taxon>Orchesellinae</taxon>
        <taxon>Orchesella</taxon>
    </lineage>
</organism>
<dbReference type="AlphaFoldDB" id="A0A1D2M7B2"/>
<evidence type="ECO:0000313" key="2">
    <source>
        <dbReference type="Proteomes" id="UP000094527"/>
    </source>
</evidence>
<evidence type="ECO:0000313" key="1">
    <source>
        <dbReference type="EMBL" id="ODM88853.1"/>
    </source>
</evidence>
<name>A0A1D2M7B2_ORCCI</name>
<reference evidence="1 2" key="1">
    <citation type="journal article" date="2016" name="Genome Biol. Evol.">
        <title>Gene Family Evolution Reflects Adaptation to Soil Environmental Stressors in the Genome of the Collembolan Orchesella cincta.</title>
        <authorList>
            <person name="Faddeeva-Vakhrusheva A."/>
            <person name="Derks M.F."/>
            <person name="Anvar S.Y."/>
            <person name="Agamennone V."/>
            <person name="Suring W."/>
            <person name="Smit S."/>
            <person name="van Straalen N.M."/>
            <person name="Roelofs D."/>
        </authorList>
    </citation>
    <scope>NUCLEOTIDE SEQUENCE [LARGE SCALE GENOMIC DNA]</scope>
    <source>
        <tissue evidence="1">Mixed pool</tissue>
    </source>
</reference>
<gene>
    <name evidence="1" type="ORF">Ocin01_17829</name>
</gene>
<sequence length="92" mass="10168">MHYIVNIDLVAGPDDKIVVNQVSMNLVVMTTTQNLRPTTPDNTPEVLVKRMVKQVLAALLCLPLRGAASSSFVKETLFAHIVMLSLYFILAK</sequence>
<comment type="caution">
    <text evidence="1">The sequence shown here is derived from an EMBL/GenBank/DDBJ whole genome shotgun (WGS) entry which is preliminary data.</text>
</comment>
<protein>
    <submittedName>
        <fullName evidence="1">Uncharacterized protein</fullName>
    </submittedName>
</protein>
<dbReference type="EMBL" id="LJIJ01003114">
    <property type="protein sequence ID" value="ODM88853.1"/>
    <property type="molecule type" value="Genomic_DNA"/>
</dbReference>
<keyword evidence="2" id="KW-1185">Reference proteome</keyword>
<accession>A0A1D2M7B2</accession>
<proteinExistence type="predicted"/>
<dbReference type="Proteomes" id="UP000094527">
    <property type="component" value="Unassembled WGS sequence"/>
</dbReference>